<name>A0A3D9ZBZ7_9HYPH</name>
<keyword evidence="2" id="KW-0378">Hydrolase</keyword>
<dbReference type="Proteomes" id="UP000256900">
    <property type="component" value="Unassembled WGS sequence"/>
</dbReference>
<protein>
    <submittedName>
        <fullName evidence="2">Alpha/beta hydrolase family protein</fullName>
    </submittedName>
</protein>
<comment type="caution">
    <text evidence="2">The sequence shown here is derived from an EMBL/GenBank/DDBJ whole genome shotgun (WGS) entry which is preliminary data.</text>
</comment>
<accession>A0A3D9ZBZ7</accession>
<gene>
    <name evidence="2" type="ORF">DES32_0210</name>
</gene>
<evidence type="ECO:0000259" key="1">
    <source>
        <dbReference type="Pfam" id="PF12697"/>
    </source>
</evidence>
<sequence length="260" mass="28492">MAENASKTVVFIHGAWMVPASWDNFRRSFEAAGFTTHAPAWPYIDSAPPEELRRNPPAGLGALSIKEIVDHYQNFIASLPEKPLIVGHSFGGLFTQLLLDRGLGWAGVAIDPAPIALVPPGATSLFAAAPVLLRWQGWELPFTLSREAFASSFANAAPPEVQSEAYDKLVVPTSGRMFYEGAFWIGTGVHPKRRTQPLLITVGGEDKTVTPFTAMGAFNLQKHAPAETDFKYFPGHSHFLIAEPGWEDVANYILRWVAHL</sequence>
<reference evidence="2 3" key="1">
    <citation type="submission" date="2018-08" db="EMBL/GenBank/DDBJ databases">
        <title>Genomic Encyclopedia of Type Strains, Phase IV (KMG-IV): sequencing the most valuable type-strain genomes for metagenomic binning, comparative biology and taxonomic classification.</title>
        <authorList>
            <person name="Goeker M."/>
        </authorList>
    </citation>
    <scope>NUCLEOTIDE SEQUENCE [LARGE SCALE GENOMIC DNA]</scope>
    <source>
        <strain evidence="2 3">BW863</strain>
    </source>
</reference>
<evidence type="ECO:0000313" key="2">
    <source>
        <dbReference type="EMBL" id="REF88996.1"/>
    </source>
</evidence>
<feature type="domain" description="AB hydrolase-1" evidence="1">
    <location>
        <begin position="9"/>
        <end position="244"/>
    </location>
</feature>
<dbReference type="OrthoDB" id="9814966at2"/>
<organism evidence="2 3">
    <name type="scientific">Methylovirgula ligni</name>
    <dbReference type="NCBI Taxonomy" id="569860"/>
    <lineage>
        <taxon>Bacteria</taxon>
        <taxon>Pseudomonadati</taxon>
        <taxon>Pseudomonadota</taxon>
        <taxon>Alphaproteobacteria</taxon>
        <taxon>Hyphomicrobiales</taxon>
        <taxon>Beijerinckiaceae</taxon>
        <taxon>Methylovirgula</taxon>
    </lineage>
</organism>
<dbReference type="AlphaFoldDB" id="A0A3D9ZBZ7"/>
<dbReference type="RefSeq" id="WP_115834827.1">
    <property type="nucleotide sequence ID" value="NZ_CP025086.1"/>
</dbReference>
<proteinExistence type="predicted"/>
<dbReference type="EMBL" id="QUMO01000001">
    <property type="protein sequence ID" value="REF88996.1"/>
    <property type="molecule type" value="Genomic_DNA"/>
</dbReference>
<dbReference type="InterPro" id="IPR000073">
    <property type="entry name" value="AB_hydrolase_1"/>
</dbReference>
<keyword evidence="3" id="KW-1185">Reference proteome</keyword>
<dbReference type="GO" id="GO:0016787">
    <property type="term" value="F:hydrolase activity"/>
    <property type="evidence" value="ECO:0007669"/>
    <property type="project" value="UniProtKB-KW"/>
</dbReference>
<dbReference type="SUPFAM" id="SSF53474">
    <property type="entry name" value="alpha/beta-Hydrolases"/>
    <property type="match status" value="1"/>
</dbReference>
<dbReference type="Pfam" id="PF12697">
    <property type="entry name" value="Abhydrolase_6"/>
    <property type="match status" value="1"/>
</dbReference>
<evidence type="ECO:0000313" key="3">
    <source>
        <dbReference type="Proteomes" id="UP000256900"/>
    </source>
</evidence>
<dbReference type="Gene3D" id="3.40.50.1820">
    <property type="entry name" value="alpha/beta hydrolase"/>
    <property type="match status" value="1"/>
</dbReference>
<dbReference type="InterPro" id="IPR029058">
    <property type="entry name" value="AB_hydrolase_fold"/>
</dbReference>